<dbReference type="EMBL" id="CAHIKZ030003702">
    <property type="protein sequence ID" value="CAE1303339.1"/>
    <property type="molecule type" value="Genomic_DNA"/>
</dbReference>
<keyword evidence="2" id="KW-1185">Reference proteome</keyword>
<protein>
    <recommendedName>
        <fullName evidence="3">Transposase</fullName>
    </recommendedName>
</protein>
<dbReference type="Proteomes" id="UP000597762">
    <property type="component" value="Unassembled WGS sequence"/>
</dbReference>
<evidence type="ECO:0008006" key="3">
    <source>
        <dbReference type="Google" id="ProtNLM"/>
    </source>
</evidence>
<organism evidence="1 2">
    <name type="scientific">Acanthosepion pharaonis</name>
    <name type="common">Pharaoh cuttlefish</name>
    <name type="synonym">Sepia pharaonis</name>
    <dbReference type="NCBI Taxonomy" id="158019"/>
    <lineage>
        <taxon>Eukaryota</taxon>
        <taxon>Metazoa</taxon>
        <taxon>Spiralia</taxon>
        <taxon>Lophotrochozoa</taxon>
        <taxon>Mollusca</taxon>
        <taxon>Cephalopoda</taxon>
        <taxon>Coleoidea</taxon>
        <taxon>Decapodiformes</taxon>
        <taxon>Sepiida</taxon>
        <taxon>Sepiina</taxon>
        <taxon>Sepiidae</taxon>
        <taxon>Acanthosepion</taxon>
    </lineage>
</organism>
<evidence type="ECO:0000313" key="1">
    <source>
        <dbReference type="EMBL" id="CAE1303339.1"/>
    </source>
</evidence>
<sequence length="150" mass="17124">MEYERRAAVETSFRVRKKPAEVMAWFGFKRTMVMNIWRKWKAYENKDEFAVKRKAHNVRSSAVRTDEFVAAVKETVDNDGSQSYAKIAADMGCHKSTICRTIKKHIGYSSYRNSHRMPITNASRGVEEGQDAGFAEQAQARVSRGAEVLL</sequence>
<accession>A0A812DNQ8</accession>
<reference evidence="1" key="1">
    <citation type="submission" date="2021-01" db="EMBL/GenBank/DDBJ databases">
        <authorList>
            <person name="Li R."/>
            <person name="Bekaert M."/>
        </authorList>
    </citation>
    <scope>NUCLEOTIDE SEQUENCE</scope>
    <source>
        <strain evidence="1">Farmed</strain>
    </source>
</reference>
<evidence type="ECO:0000313" key="2">
    <source>
        <dbReference type="Proteomes" id="UP000597762"/>
    </source>
</evidence>
<name>A0A812DNQ8_ACAPH</name>
<dbReference type="OrthoDB" id="8010572at2759"/>
<gene>
    <name evidence="1" type="ORF">SPHA_55506</name>
</gene>
<comment type="caution">
    <text evidence="1">The sequence shown here is derived from an EMBL/GenBank/DDBJ whole genome shotgun (WGS) entry which is preliminary data.</text>
</comment>
<proteinExistence type="predicted"/>
<dbReference type="AlphaFoldDB" id="A0A812DNQ8"/>